<comment type="caution">
    <text evidence="7">The sequence shown here is derived from an EMBL/GenBank/DDBJ whole genome shotgun (WGS) entry which is preliminary data.</text>
</comment>
<keyword evidence="4 6" id="KW-1133">Transmembrane helix</keyword>
<dbReference type="Pfam" id="PF02653">
    <property type="entry name" value="BPD_transp_2"/>
    <property type="match status" value="1"/>
</dbReference>
<evidence type="ECO:0000256" key="5">
    <source>
        <dbReference type="ARBA" id="ARBA00023136"/>
    </source>
</evidence>
<dbReference type="Proteomes" id="UP000241848">
    <property type="component" value="Unassembled WGS sequence"/>
</dbReference>
<comment type="subcellular location">
    <subcellularLocation>
        <location evidence="1">Cell membrane</location>
        <topology evidence="1">Multi-pass membrane protein</topology>
    </subcellularLocation>
</comment>
<feature type="transmembrane region" description="Helical" evidence="6">
    <location>
        <begin position="279"/>
        <end position="297"/>
    </location>
</feature>
<feature type="transmembrane region" description="Helical" evidence="6">
    <location>
        <begin position="171"/>
        <end position="195"/>
    </location>
</feature>
<protein>
    <submittedName>
        <fullName evidence="7">ABC transporter permease</fullName>
    </submittedName>
</protein>
<dbReference type="InterPro" id="IPR001851">
    <property type="entry name" value="ABC_transp_permease"/>
</dbReference>
<dbReference type="PANTHER" id="PTHR32196">
    <property type="entry name" value="ABC TRANSPORTER PERMEASE PROTEIN YPHD-RELATED-RELATED"/>
    <property type="match status" value="1"/>
</dbReference>
<gene>
    <name evidence="7" type="ORF">C7B45_14585</name>
</gene>
<evidence type="ECO:0000256" key="6">
    <source>
        <dbReference type="SAM" id="Phobius"/>
    </source>
</evidence>
<dbReference type="PANTHER" id="PTHR32196:SF72">
    <property type="entry name" value="RIBOSE IMPORT PERMEASE PROTEIN RBSC"/>
    <property type="match status" value="1"/>
</dbReference>
<evidence type="ECO:0000256" key="3">
    <source>
        <dbReference type="ARBA" id="ARBA00022692"/>
    </source>
</evidence>
<feature type="transmembrane region" description="Helical" evidence="6">
    <location>
        <begin position="303"/>
        <end position="320"/>
    </location>
</feature>
<keyword evidence="5 6" id="KW-0472">Membrane</keyword>
<evidence type="ECO:0000313" key="7">
    <source>
        <dbReference type="EMBL" id="PSR20530.1"/>
    </source>
</evidence>
<dbReference type="GO" id="GO:0005886">
    <property type="term" value="C:plasma membrane"/>
    <property type="evidence" value="ECO:0007669"/>
    <property type="project" value="UniProtKB-SubCell"/>
</dbReference>
<feature type="transmembrane region" description="Helical" evidence="6">
    <location>
        <begin position="21"/>
        <end position="42"/>
    </location>
</feature>
<feature type="transmembrane region" description="Helical" evidence="6">
    <location>
        <begin position="131"/>
        <end position="151"/>
    </location>
</feature>
<proteinExistence type="predicted"/>
<evidence type="ECO:0000313" key="8">
    <source>
        <dbReference type="Proteomes" id="UP000241848"/>
    </source>
</evidence>
<organism evidence="7 8">
    <name type="scientific">Sulfobacillus acidophilus</name>
    <dbReference type="NCBI Taxonomy" id="53633"/>
    <lineage>
        <taxon>Bacteria</taxon>
        <taxon>Bacillati</taxon>
        <taxon>Bacillota</taxon>
        <taxon>Clostridia</taxon>
        <taxon>Eubacteriales</taxon>
        <taxon>Clostridiales Family XVII. Incertae Sedis</taxon>
        <taxon>Sulfobacillus</taxon>
    </lineage>
</organism>
<evidence type="ECO:0000256" key="4">
    <source>
        <dbReference type="ARBA" id="ARBA00022989"/>
    </source>
</evidence>
<feature type="transmembrane region" description="Helical" evidence="6">
    <location>
        <begin position="102"/>
        <end position="124"/>
    </location>
</feature>
<accession>A0A2T2WE78</accession>
<keyword evidence="2" id="KW-1003">Cell membrane</keyword>
<dbReference type="AlphaFoldDB" id="A0A2T2WE78"/>
<dbReference type="CDD" id="cd06579">
    <property type="entry name" value="TM_PBP1_transp_AraH_like"/>
    <property type="match status" value="1"/>
</dbReference>
<sequence length="330" mass="33989">MELSSVVEPMTSSKLVERLRGLWLLGVLIAMVIVFGILAPGFLSLQNWVSTSVYATETLLLAIGETFVIATGGIDLSVGSSLGLSAITGSMVMAGLVGHASIGIILGTAVALGTGALIGFANGLIITKLRITPFITTLGMLGIAQGLGFLLSGGNDITNIPTALSNFGGYVFANFLGMPVLVTAVIAVISGVYLAKTRFGRRTFAIGSNREAARVAGIPIDRHLIKIYTLTGLLAGVGGVLNVARFAIGSPTAGQNDELNAIAAVVIGGASLFGGEGTIFGTTIGAIIVSMLVTALVILNVQAYWQIVATGAIIILAVYVDQLQRKRSER</sequence>
<feature type="transmembrane region" description="Helical" evidence="6">
    <location>
        <begin position="48"/>
        <end position="69"/>
    </location>
</feature>
<reference evidence="7 8" key="1">
    <citation type="journal article" date="2014" name="BMC Genomics">
        <title>Comparison of environmental and isolate Sulfobacillus genomes reveals diverse carbon, sulfur, nitrogen, and hydrogen metabolisms.</title>
        <authorList>
            <person name="Justice N.B."/>
            <person name="Norman A."/>
            <person name="Brown C.T."/>
            <person name="Singh A."/>
            <person name="Thomas B.C."/>
            <person name="Banfield J.F."/>
        </authorList>
    </citation>
    <scope>NUCLEOTIDE SEQUENCE [LARGE SCALE GENOMIC DNA]</scope>
    <source>
        <strain evidence="7">AMDSBA3</strain>
    </source>
</reference>
<name>A0A2T2WE78_9FIRM</name>
<dbReference type="EMBL" id="PXYV01000059">
    <property type="protein sequence ID" value="PSR20530.1"/>
    <property type="molecule type" value="Genomic_DNA"/>
</dbReference>
<keyword evidence="3 6" id="KW-0812">Transmembrane</keyword>
<evidence type="ECO:0000256" key="2">
    <source>
        <dbReference type="ARBA" id="ARBA00022475"/>
    </source>
</evidence>
<evidence type="ECO:0000256" key="1">
    <source>
        <dbReference type="ARBA" id="ARBA00004651"/>
    </source>
</evidence>
<feature type="transmembrane region" description="Helical" evidence="6">
    <location>
        <begin position="76"/>
        <end position="96"/>
    </location>
</feature>
<dbReference type="GO" id="GO:0022857">
    <property type="term" value="F:transmembrane transporter activity"/>
    <property type="evidence" value="ECO:0007669"/>
    <property type="project" value="InterPro"/>
</dbReference>